<dbReference type="InterPro" id="IPR005939">
    <property type="entry name" value="BLH_phosphatase-like"/>
</dbReference>
<feature type="domain" description="Beta-lactamase hydrolase-like protein phosphatase-like" evidence="1">
    <location>
        <begin position="39"/>
        <end position="146"/>
    </location>
</feature>
<accession>A0A8I1GFD3</accession>
<evidence type="ECO:0000313" key="3">
    <source>
        <dbReference type="Proteomes" id="UP000623250"/>
    </source>
</evidence>
<dbReference type="Pfam" id="PF04273">
    <property type="entry name" value="BLH_phosphatase"/>
    <property type="match status" value="1"/>
</dbReference>
<dbReference type="Proteomes" id="UP000623250">
    <property type="component" value="Unassembled WGS sequence"/>
</dbReference>
<dbReference type="NCBIfam" id="TIGR01244">
    <property type="entry name" value="TIGR01244 family sulfur transferase"/>
    <property type="match status" value="1"/>
</dbReference>
<keyword evidence="3" id="KW-1185">Reference proteome</keyword>
<sequence>MICEACLGIYLLATATQPDLARPSDVHFIAEKSASIPARPLTKTLSVAPQIRLDDIPAYAAQGITTIISNRPDGEAPDQPTFAEIKKAAEANGMKAIHIPITSPSAITDADAAAFGKALDESKGKTLAFCRSGTRATLLWSLSQAGRRSAQDIVQTAAEAGYDVSPILTRLEK</sequence>
<dbReference type="GO" id="GO:0016787">
    <property type="term" value="F:hydrolase activity"/>
    <property type="evidence" value="ECO:0007669"/>
    <property type="project" value="InterPro"/>
</dbReference>
<dbReference type="EMBL" id="JAEMUK010000008">
    <property type="protein sequence ID" value="MBJ7542721.1"/>
    <property type="molecule type" value="Genomic_DNA"/>
</dbReference>
<dbReference type="SUPFAM" id="SSF52799">
    <property type="entry name" value="(Phosphotyrosine protein) phosphatases II"/>
    <property type="match status" value="1"/>
</dbReference>
<dbReference type="AlphaFoldDB" id="A0A8I1GFD3"/>
<organism evidence="2 3">
    <name type="scientific">Rhodomicrobium udaipurense</name>
    <dbReference type="NCBI Taxonomy" id="1202716"/>
    <lineage>
        <taxon>Bacteria</taxon>
        <taxon>Pseudomonadati</taxon>
        <taxon>Pseudomonadota</taxon>
        <taxon>Alphaproteobacteria</taxon>
        <taxon>Hyphomicrobiales</taxon>
        <taxon>Hyphomicrobiaceae</taxon>
        <taxon>Rhodomicrobium</taxon>
    </lineage>
</organism>
<dbReference type="RefSeq" id="WP_081796529.1">
    <property type="nucleotide sequence ID" value="NZ_JAEMUK010000008.1"/>
</dbReference>
<evidence type="ECO:0000313" key="2">
    <source>
        <dbReference type="EMBL" id="MBJ7542721.1"/>
    </source>
</evidence>
<evidence type="ECO:0000259" key="1">
    <source>
        <dbReference type="Pfam" id="PF04273"/>
    </source>
</evidence>
<comment type="caution">
    <text evidence="2">The sequence shown here is derived from an EMBL/GenBank/DDBJ whole genome shotgun (WGS) entry which is preliminary data.</text>
</comment>
<dbReference type="CDD" id="cd14503">
    <property type="entry name" value="PTP-bact"/>
    <property type="match status" value="1"/>
</dbReference>
<gene>
    <name evidence="2" type="ORF">JDN41_04025</name>
</gene>
<dbReference type="InterPro" id="IPR029021">
    <property type="entry name" value="Prot-tyrosine_phosphatase-like"/>
</dbReference>
<proteinExistence type="predicted"/>
<protein>
    <submittedName>
        <fullName evidence="2">TIGR01244 family phosphatase</fullName>
    </submittedName>
</protein>
<reference evidence="2 3" key="1">
    <citation type="submission" date="2020-12" db="EMBL/GenBank/DDBJ databases">
        <title>Revised draft genomes of Rhodomicrobium vannielii ATCC 17100 and Rhodomicrobium udaipurense JA643.</title>
        <authorList>
            <person name="Conners E.M."/>
            <person name="Davenport E.J."/>
            <person name="Bose A."/>
        </authorList>
    </citation>
    <scope>NUCLEOTIDE SEQUENCE [LARGE SCALE GENOMIC DNA]</scope>
    <source>
        <strain evidence="2 3">JA643</strain>
    </source>
</reference>
<name>A0A8I1GFD3_9HYPH</name>
<dbReference type="Gene3D" id="3.90.190.10">
    <property type="entry name" value="Protein tyrosine phosphatase superfamily"/>
    <property type="match status" value="1"/>
</dbReference>